<dbReference type="InterPro" id="IPR020084">
    <property type="entry name" value="NUDIX_hydrolase_CS"/>
</dbReference>
<gene>
    <name evidence="7" type="primary">deoC</name>
    <name evidence="9" type="ORF">Heshes_18190</name>
    <name evidence="10" type="ORF">SAMN04489725_107106</name>
</gene>
<accession>A0A1H2UAT0</accession>
<keyword evidence="11" id="KW-1185">Reference proteome</keyword>
<dbReference type="InterPro" id="IPR013785">
    <property type="entry name" value="Aldolase_TIM"/>
</dbReference>
<dbReference type="Gene3D" id="3.90.79.10">
    <property type="entry name" value="Nucleoside Triphosphate Pyrophosphohydrolase"/>
    <property type="match status" value="1"/>
</dbReference>
<dbReference type="Proteomes" id="UP000182589">
    <property type="component" value="Unassembled WGS sequence"/>
</dbReference>
<dbReference type="Pfam" id="PF01791">
    <property type="entry name" value="DeoC"/>
    <property type="match status" value="1"/>
</dbReference>
<dbReference type="InterPro" id="IPR028581">
    <property type="entry name" value="DeoC_typeI"/>
</dbReference>
<dbReference type="EMBL" id="BSRA01000009">
    <property type="protein sequence ID" value="GLV14135.1"/>
    <property type="molecule type" value="Genomic_DNA"/>
</dbReference>
<dbReference type="HAMAP" id="MF_00114">
    <property type="entry name" value="DeoC_type1"/>
    <property type="match status" value="1"/>
</dbReference>
<dbReference type="GO" id="GO:0005737">
    <property type="term" value="C:cytoplasm"/>
    <property type="evidence" value="ECO:0007669"/>
    <property type="project" value="UniProtKB-SubCell"/>
</dbReference>
<evidence type="ECO:0000256" key="2">
    <source>
        <dbReference type="ARBA" id="ARBA00022490"/>
    </source>
</evidence>
<feature type="active site" description="Proton donor/acceptor" evidence="7">
    <location>
        <position position="298"/>
    </location>
</feature>
<evidence type="ECO:0000256" key="4">
    <source>
        <dbReference type="ARBA" id="ARBA00023239"/>
    </source>
</evidence>
<organism evidence="10 11">
    <name type="scientific">Alicyclobacillus hesperidum</name>
    <dbReference type="NCBI Taxonomy" id="89784"/>
    <lineage>
        <taxon>Bacteria</taxon>
        <taxon>Bacillati</taxon>
        <taxon>Bacillota</taxon>
        <taxon>Bacilli</taxon>
        <taxon>Bacillales</taxon>
        <taxon>Alicyclobacillaceae</taxon>
        <taxon>Alicyclobacillus</taxon>
    </lineage>
</organism>
<evidence type="ECO:0000256" key="3">
    <source>
        <dbReference type="ARBA" id="ARBA00022801"/>
    </source>
</evidence>
<reference evidence="10" key="1">
    <citation type="submission" date="2016-10" db="EMBL/GenBank/DDBJ databases">
        <authorList>
            <person name="de Groot N.N."/>
        </authorList>
    </citation>
    <scope>NUCLEOTIDE SEQUENCE [LARGE SCALE GENOMIC DNA]</scope>
    <source>
        <strain evidence="10">DSM 12489</strain>
    </source>
</reference>
<dbReference type="InterPro" id="IPR011343">
    <property type="entry name" value="DeoC"/>
</dbReference>
<reference evidence="11" key="2">
    <citation type="submission" date="2016-10" db="EMBL/GenBank/DDBJ databases">
        <authorList>
            <person name="Varghese N."/>
        </authorList>
    </citation>
    <scope>NUCLEOTIDE SEQUENCE [LARGE SCALE GENOMIC DNA]</scope>
    <source>
        <strain evidence="11">DSM 12489</strain>
    </source>
</reference>
<dbReference type="RefSeq" id="WP_074692968.1">
    <property type="nucleotide sequence ID" value="NZ_BSRA01000009.1"/>
</dbReference>
<feature type="active site" description="Schiff-base intermediate with acetaldehyde" evidence="7">
    <location>
        <position position="364"/>
    </location>
</feature>
<evidence type="ECO:0000256" key="7">
    <source>
        <dbReference type="HAMAP-Rule" id="MF_00114"/>
    </source>
</evidence>
<evidence type="ECO:0000256" key="5">
    <source>
        <dbReference type="ARBA" id="ARBA00023270"/>
    </source>
</evidence>
<dbReference type="EMBL" id="FNOJ01000007">
    <property type="protein sequence ID" value="SDW52719.1"/>
    <property type="molecule type" value="Genomic_DNA"/>
</dbReference>
<evidence type="ECO:0000256" key="6">
    <source>
        <dbReference type="ARBA" id="ARBA00048791"/>
    </source>
</evidence>
<dbReference type="InterPro" id="IPR002915">
    <property type="entry name" value="DeoC/FbaB/LacD_aldolase"/>
</dbReference>
<comment type="catalytic activity">
    <reaction evidence="6 7">
        <text>2-deoxy-D-ribose 5-phosphate = D-glyceraldehyde 3-phosphate + acetaldehyde</text>
        <dbReference type="Rhea" id="RHEA:12821"/>
        <dbReference type="ChEBI" id="CHEBI:15343"/>
        <dbReference type="ChEBI" id="CHEBI:59776"/>
        <dbReference type="ChEBI" id="CHEBI:62877"/>
        <dbReference type="EC" id="4.1.2.4"/>
    </reaction>
</comment>
<dbReference type="CDD" id="cd03673">
    <property type="entry name" value="NUDIX_Ap6A_hydrolase"/>
    <property type="match status" value="1"/>
</dbReference>
<keyword evidence="5 7" id="KW-0704">Schiff base</keyword>
<dbReference type="AlphaFoldDB" id="A0A1H2UAT0"/>
<keyword evidence="2 7" id="KW-0963">Cytoplasm</keyword>
<dbReference type="Pfam" id="PF00293">
    <property type="entry name" value="NUDIX"/>
    <property type="match status" value="1"/>
</dbReference>
<dbReference type="STRING" id="89784.SAMN04489725_107106"/>
<dbReference type="PANTHER" id="PTHR10889:SF1">
    <property type="entry name" value="DEOXYRIBOSE-PHOSPHATE ALDOLASE"/>
    <property type="match status" value="1"/>
</dbReference>
<evidence type="ECO:0000313" key="10">
    <source>
        <dbReference type="EMBL" id="SDW52719.1"/>
    </source>
</evidence>
<sequence length="425" mass="45517">MSEQVERAAGGLVVRQGRQGREVLLIDDAYGQVAFPKGHLEPGETWEEAAVREILEETGVEARIVGDIGRIEYRIERNGDPVRKQVRLYLLQAEGDVSPVHQVEEVNAAYFLPWDEAKARHEERGYPNWAFAFAKAEAILDWLDGGFEEKFRQLSLAAPVVDLDQAFVAAHAALHKLVAACRAEVLQTLPQVPWFPAKDVSLPRPKPSAEAVQAAIESTLLRPEASEIDIQNLCVEAIRRKWPTVCVSPRHVALARRFLGEQPVRVCTVVGFPHGASTQGALRFEVADAVACGAVEIDMVGPVGALCEGDLASWYAAVRAVVDTAHQFAHPPVVKVILETSALAIDGVIKGALVAAAAGADFVKTSTGFHTAGARIADVAAMAMAVAGRAGVKASAGIRTPEAAVQLMRYGADRLGTSAAAKLLP</sequence>
<keyword evidence="3" id="KW-0378">Hydrolase</keyword>
<feature type="active site" description="Proton donor/acceptor" evidence="7">
    <location>
        <position position="393"/>
    </location>
</feature>
<protein>
    <recommendedName>
        <fullName evidence="7">Deoxyribose-phosphate aldolase</fullName>
        <shortName evidence="7">DERA</shortName>
        <ecNumber evidence="7">4.1.2.4</ecNumber>
    </recommendedName>
    <alternativeName>
        <fullName evidence="7">2-deoxy-D-ribose 5-phosphate aldolase</fullName>
    </alternativeName>
    <alternativeName>
        <fullName evidence="7">Phosphodeoxyriboaldolase</fullName>
        <shortName evidence="7">Deoxyriboaldolase</shortName>
    </alternativeName>
</protein>
<feature type="domain" description="Nudix hydrolase" evidence="8">
    <location>
        <begin position="4"/>
        <end position="141"/>
    </location>
</feature>
<dbReference type="NCBIfam" id="TIGR00126">
    <property type="entry name" value="deoC"/>
    <property type="match status" value="1"/>
</dbReference>
<dbReference type="GO" id="GO:0004139">
    <property type="term" value="F:deoxyribose-phosphate aldolase activity"/>
    <property type="evidence" value="ECO:0007669"/>
    <property type="project" value="UniProtKB-UniRule"/>
</dbReference>
<dbReference type="UniPathway" id="UPA00002">
    <property type="reaction ID" value="UER00468"/>
</dbReference>
<evidence type="ECO:0000259" key="8">
    <source>
        <dbReference type="PROSITE" id="PS51462"/>
    </source>
</evidence>
<dbReference type="Gene3D" id="3.20.20.70">
    <property type="entry name" value="Aldolase class I"/>
    <property type="match status" value="1"/>
</dbReference>
<dbReference type="PROSITE" id="PS51462">
    <property type="entry name" value="NUDIX"/>
    <property type="match status" value="1"/>
</dbReference>
<comment type="function">
    <text evidence="7">Catalyzes a reversible aldol reaction between acetaldehyde and D-glyceraldehyde 3-phosphate to generate 2-deoxy-D-ribose 5-phosphate.</text>
</comment>
<comment type="pathway">
    <text evidence="7">Carbohydrate degradation; 2-deoxy-D-ribose 1-phosphate degradation; D-glyceraldehyde 3-phosphate and acetaldehyde from 2-deoxy-alpha-D-ribose 1-phosphate: step 2/2.</text>
</comment>
<proteinExistence type="inferred from homology"/>
<dbReference type="InterPro" id="IPR015797">
    <property type="entry name" value="NUDIX_hydrolase-like_dom_sf"/>
</dbReference>
<dbReference type="SMART" id="SM01133">
    <property type="entry name" value="DeoC"/>
    <property type="match status" value="1"/>
</dbReference>
<dbReference type="InterPro" id="IPR020476">
    <property type="entry name" value="Nudix_hydrolase"/>
</dbReference>
<dbReference type="SUPFAM" id="SSF51569">
    <property type="entry name" value="Aldolase"/>
    <property type="match status" value="1"/>
</dbReference>
<dbReference type="InterPro" id="IPR000086">
    <property type="entry name" value="NUDIX_hydrolase_dom"/>
</dbReference>
<name>A0A1H2UAT0_9BACL</name>
<comment type="similarity">
    <text evidence="1 7">Belongs to the DeoC/FbaB aldolase family. DeoC type 1 subfamily.</text>
</comment>
<evidence type="ECO:0000256" key="1">
    <source>
        <dbReference type="ARBA" id="ARBA00010936"/>
    </source>
</evidence>
<dbReference type="PROSITE" id="PS00893">
    <property type="entry name" value="NUDIX_BOX"/>
    <property type="match status" value="1"/>
</dbReference>
<reference evidence="9" key="3">
    <citation type="submission" date="2023-02" db="EMBL/GenBank/DDBJ databases">
        <title>Proposal of a novel subspecies: Alicyclobacillus hesperidum subspecies aegle.</title>
        <authorList>
            <person name="Goto K."/>
            <person name="Fujii T."/>
            <person name="Yasui K."/>
            <person name="Mochida K."/>
            <person name="Kato-Tanaka Y."/>
            <person name="Morohoshi S."/>
            <person name="An S.Y."/>
            <person name="Kasai H."/>
            <person name="Yokota A."/>
        </authorList>
    </citation>
    <scope>NUCLEOTIDE SEQUENCE</scope>
    <source>
        <strain evidence="9">DSM 12766</strain>
    </source>
</reference>
<dbReference type="SUPFAM" id="SSF55811">
    <property type="entry name" value="Nudix"/>
    <property type="match status" value="1"/>
</dbReference>
<dbReference type="GO" id="GO:0016787">
    <property type="term" value="F:hydrolase activity"/>
    <property type="evidence" value="ECO:0007669"/>
    <property type="project" value="UniProtKB-KW"/>
</dbReference>
<dbReference type="PRINTS" id="PR00502">
    <property type="entry name" value="NUDIXFAMILY"/>
</dbReference>
<evidence type="ECO:0000313" key="11">
    <source>
        <dbReference type="Proteomes" id="UP000182589"/>
    </source>
</evidence>
<dbReference type="Proteomes" id="UP001157137">
    <property type="component" value="Unassembled WGS sequence"/>
</dbReference>
<dbReference type="EC" id="4.1.2.4" evidence="7"/>
<comment type="subcellular location">
    <subcellularLocation>
        <location evidence="7">Cytoplasm</location>
    </subcellularLocation>
</comment>
<keyword evidence="4 7" id="KW-0456">Lyase</keyword>
<dbReference type="PANTHER" id="PTHR10889">
    <property type="entry name" value="DEOXYRIBOSE-PHOSPHATE ALDOLASE"/>
    <property type="match status" value="1"/>
</dbReference>
<dbReference type="GO" id="GO:0006018">
    <property type="term" value="P:2-deoxyribose 1-phosphate catabolic process"/>
    <property type="evidence" value="ECO:0007669"/>
    <property type="project" value="UniProtKB-UniRule"/>
</dbReference>
<dbReference type="GO" id="GO:0009264">
    <property type="term" value="P:deoxyribonucleotide catabolic process"/>
    <property type="evidence" value="ECO:0007669"/>
    <property type="project" value="UniProtKB-UniRule"/>
</dbReference>
<evidence type="ECO:0000313" key="9">
    <source>
        <dbReference type="EMBL" id="GLV14135.1"/>
    </source>
</evidence>
<dbReference type="GO" id="GO:0016052">
    <property type="term" value="P:carbohydrate catabolic process"/>
    <property type="evidence" value="ECO:0007669"/>
    <property type="project" value="TreeGrafter"/>
</dbReference>